<comment type="catalytic activity">
    <reaction evidence="7">
        <text>Endonucleolytic cleavage of RNA, removing 5'-extranucleotides from tRNA precursor.</text>
        <dbReference type="EC" id="3.1.26.5"/>
    </reaction>
</comment>
<dbReference type="RefSeq" id="WP_186804741.1">
    <property type="nucleotide sequence ID" value="NZ_CP019646.1"/>
</dbReference>
<evidence type="ECO:0000256" key="4">
    <source>
        <dbReference type="ARBA" id="ARBA00022759"/>
    </source>
</evidence>
<evidence type="ECO:0000256" key="2">
    <source>
        <dbReference type="ARBA" id="ARBA00022694"/>
    </source>
</evidence>
<dbReference type="GO" id="GO:0042781">
    <property type="term" value="F:3'-tRNA processing endoribonuclease activity"/>
    <property type="evidence" value="ECO:0007669"/>
    <property type="project" value="TreeGrafter"/>
</dbReference>
<keyword evidence="3 7" id="KW-0540">Nuclease</keyword>
<organism evidence="9 10">
    <name type="scientific">Limihaloglobus sulfuriphilus</name>
    <dbReference type="NCBI Taxonomy" id="1851148"/>
    <lineage>
        <taxon>Bacteria</taxon>
        <taxon>Pseudomonadati</taxon>
        <taxon>Planctomycetota</taxon>
        <taxon>Phycisphaerae</taxon>
        <taxon>Sedimentisphaerales</taxon>
        <taxon>Sedimentisphaeraceae</taxon>
        <taxon>Limihaloglobus</taxon>
    </lineage>
</organism>
<evidence type="ECO:0000313" key="9">
    <source>
        <dbReference type="EMBL" id="AQQ72341.1"/>
    </source>
</evidence>
<keyword evidence="5 7" id="KW-0378">Hydrolase</keyword>
<comment type="similarity">
    <text evidence="7">Belongs to the RnpA family.</text>
</comment>
<dbReference type="EC" id="3.1.26.5" evidence="7 8"/>
<keyword evidence="4 7" id="KW-0255">Endonuclease</keyword>
<comment type="function">
    <text evidence="1 7">RNaseP catalyzes the removal of the 5'-leader sequence from pre-tRNA to produce the mature 5'-terminus. It can also cleave other RNA substrates such as 4.5S RNA. The protein component plays an auxiliary but essential role in vivo by binding to the 5'-leader sequence and broadening the substrate specificity of the ribozyme.</text>
</comment>
<protein>
    <recommendedName>
        <fullName evidence="7 8">Ribonuclease P protein component</fullName>
        <shortName evidence="7">RNase P protein</shortName>
        <shortName evidence="7">RNaseP protein</shortName>
        <ecNumber evidence="7 8">3.1.26.5</ecNumber>
    </recommendedName>
    <alternativeName>
        <fullName evidence="7">Protein C5</fullName>
    </alternativeName>
</protein>
<dbReference type="PANTHER" id="PTHR33992">
    <property type="entry name" value="RIBONUCLEASE P PROTEIN COMPONENT"/>
    <property type="match status" value="1"/>
</dbReference>
<keyword evidence="6 7" id="KW-0694">RNA-binding</keyword>
<dbReference type="InterPro" id="IPR020539">
    <property type="entry name" value="RNase_P_CS"/>
</dbReference>
<evidence type="ECO:0000256" key="1">
    <source>
        <dbReference type="ARBA" id="ARBA00002663"/>
    </source>
</evidence>
<evidence type="ECO:0000256" key="3">
    <source>
        <dbReference type="ARBA" id="ARBA00022722"/>
    </source>
</evidence>
<dbReference type="GO" id="GO:0004526">
    <property type="term" value="F:ribonuclease P activity"/>
    <property type="evidence" value="ECO:0007669"/>
    <property type="project" value="UniProtKB-UniRule"/>
</dbReference>
<dbReference type="Proteomes" id="UP000188181">
    <property type="component" value="Chromosome"/>
</dbReference>
<keyword evidence="10" id="KW-1185">Reference proteome</keyword>
<accession>A0A1Q2MI24</accession>
<dbReference type="HAMAP" id="MF_00227">
    <property type="entry name" value="RNase_P"/>
    <property type="match status" value="1"/>
</dbReference>
<dbReference type="EMBL" id="CP019646">
    <property type="protein sequence ID" value="AQQ72341.1"/>
    <property type="molecule type" value="Genomic_DNA"/>
</dbReference>
<dbReference type="Pfam" id="PF00825">
    <property type="entry name" value="Ribonuclease_P"/>
    <property type="match status" value="1"/>
</dbReference>
<dbReference type="InterPro" id="IPR014721">
    <property type="entry name" value="Ribsml_uS5_D2-typ_fold_subgr"/>
</dbReference>
<dbReference type="KEGG" id="pbas:SMSP2_02724"/>
<proteinExistence type="inferred from homology"/>
<evidence type="ECO:0000313" key="10">
    <source>
        <dbReference type="Proteomes" id="UP000188181"/>
    </source>
</evidence>
<dbReference type="SUPFAM" id="SSF54211">
    <property type="entry name" value="Ribosomal protein S5 domain 2-like"/>
    <property type="match status" value="1"/>
</dbReference>
<evidence type="ECO:0000256" key="7">
    <source>
        <dbReference type="HAMAP-Rule" id="MF_00227"/>
    </source>
</evidence>
<dbReference type="GO" id="GO:0030677">
    <property type="term" value="C:ribonuclease P complex"/>
    <property type="evidence" value="ECO:0007669"/>
    <property type="project" value="TreeGrafter"/>
</dbReference>
<dbReference type="InterPro" id="IPR020568">
    <property type="entry name" value="Ribosomal_Su5_D2-typ_SF"/>
</dbReference>
<comment type="subunit">
    <text evidence="7">Consists of a catalytic RNA component (M1 or rnpB) and a protein subunit.</text>
</comment>
<evidence type="ECO:0000256" key="5">
    <source>
        <dbReference type="ARBA" id="ARBA00022801"/>
    </source>
</evidence>
<gene>
    <name evidence="7 9" type="primary">rnpA</name>
    <name evidence="9" type="ORF">SMSP2_02724</name>
</gene>
<evidence type="ECO:0000256" key="8">
    <source>
        <dbReference type="NCBIfam" id="TIGR00188"/>
    </source>
</evidence>
<name>A0A1Q2MI24_9BACT</name>
<sequence length="124" mass="14439">MKLTKKQRISNNNCFSRVLKRGISRRDGLLSVYALKNELEIKRVGVTVGRKYGKAVARNRLKRLAREAFRLNQQQLGESTDYVILYNGNIKKWSKQQIMRLSGSEVIESFARLSAKIEKHMQRQ</sequence>
<dbReference type="NCBIfam" id="TIGR00188">
    <property type="entry name" value="rnpA"/>
    <property type="match status" value="1"/>
</dbReference>
<dbReference type="GO" id="GO:0001682">
    <property type="term" value="P:tRNA 5'-leader removal"/>
    <property type="evidence" value="ECO:0007669"/>
    <property type="project" value="UniProtKB-UniRule"/>
</dbReference>
<dbReference type="PANTHER" id="PTHR33992:SF1">
    <property type="entry name" value="RIBONUCLEASE P PROTEIN COMPONENT"/>
    <property type="match status" value="1"/>
</dbReference>
<keyword evidence="2 7" id="KW-0819">tRNA processing</keyword>
<dbReference type="GO" id="GO:0000049">
    <property type="term" value="F:tRNA binding"/>
    <property type="evidence" value="ECO:0007669"/>
    <property type="project" value="UniProtKB-UniRule"/>
</dbReference>
<reference evidence="10" key="1">
    <citation type="submission" date="2017-02" db="EMBL/GenBank/DDBJ databases">
        <title>Comparative genomics and description of representatives of a novel lineage of planctomycetes thriving in anoxic sediments.</title>
        <authorList>
            <person name="Spring S."/>
            <person name="Bunk B."/>
            <person name="Sproer C."/>
        </authorList>
    </citation>
    <scope>NUCLEOTIDE SEQUENCE [LARGE SCALE GENOMIC DNA]</scope>
    <source>
        <strain evidence="10">SM-Chi-D1</strain>
    </source>
</reference>
<dbReference type="PROSITE" id="PS00648">
    <property type="entry name" value="RIBONUCLEASE_P"/>
    <property type="match status" value="1"/>
</dbReference>
<dbReference type="AlphaFoldDB" id="A0A1Q2MI24"/>
<dbReference type="STRING" id="1851148.SMSP2_02724"/>
<evidence type="ECO:0000256" key="6">
    <source>
        <dbReference type="ARBA" id="ARBA00022884"/>
    </source>
</evidence>
<dbReference type="InterPro" id="IPR000100">
    <property type="entry name" value="RNase_P"/>
</dbReference>
<dbReference type="Gene3D" id="3.30.230.10">
    <property type="match status" value="1"/>
</dbReference>